<proteinExistence type="predicted"/>
<protein>
    <submittedName>
        <fullName evidence="1">Uncharacterized protein</fullName>
    </submittedName>
</protein>
<evidence type="ECO:0000313" key="1">
    <source>
        <dbReference type="EMBL" id="KAF9067414.1"/>
    </source>
</evidence>
<sequence length="191" mass="21231">IFKNLDKNCPFRELAPGRVKVTSLNGTFTSQNINSHPGIFSALIFRGILFNTEALRELDHSGFFPSLAAWKTFEASHRHKGKTYLVDKLAYGRTNARSTKNADQFWDASKYLHAKLSEPSISFLSIRSYISDTRMSDKKPMFPTFGPLVAYLLAVDLVYAGRLPHPTVHKLATVVSKLGKGAAKAIVKMGL</sequence>
<dbReference type="OrthoDB" id="2934473at2759"/>
<gene>
    <name evidence="1" type="ORF">BDP27DRAFT_1149941</name>
</gene>
<accession>A0A9P5U660</accession>
<feature type="non-terminal residue" evidence="1">
    <location>
        <position position="1"/>
    </location>
</feature>
<dbReference type="Proteomes" id="UP000772434">
    <property type="component" value="Unassembled WGS sequence"/>
</dbReference>
<keyword evidence="2" id="KW-1185">Reference proteome</keyword>
<dbReference type="AlphaFoldDB" id="A0A9P5U660"/>
<feature type="non-terminal residue" evidence="1">
    <location>
        <position position="191"/>
    </location>
</feature>
<evidence type="ECO:0000313" key="2">
    <source>
        <dbReference type="Proteomes" id="UP000772434"/>
    </source>
</evidence>
<organism evidence="1 2">
    <name type="scientific">Rhodocollybia butyracea</name>
    <dbReference type="NCBI Taxonomy" id="206335"/>
    <lineage>
        <taxon>Eukaryota</taxon>
        <taxon>Fungi</taxon>
        <taxon>Dikarya</taxon>
        <taxon>Basidiomycota</taxon>
        <taxon>Agaricomycotina</taxon>
        <taxon>Agaricomycetes</taxon>
        <taxon>Agaricomycetidae</taxon>
        <taxon>Agaricales</taxon>
        <taxon>Marasmiineae</taxon>
        <taxon>Omphalotaceae</taxon>
        <taxon>Rhodocollybia</taxon>
    </lineage>
</organism>
<name>A0A9P5U660_9AGAR</name>
<dbReference type="EMBL" id="JADNRY010000073">
    <property type="protein sequence ID" value="KAF9067414.1"/>
    <property type="molecule type" value="Genomic_DNA"/>
</dbReference>
<comment type="caution">
    <text evidence="1">The sequence shown here is derived from an EMBL/GenBank/DDBJ whole genome shotgun (WGS) entry which is preliminary data.</text>
</comment>
<reference evidence="1" key="1">
    <citation type="submission" date="2020-11" db="EMBL/GenBank/DDBJ databases">
        <authorList>
            <consortium name="DOE Joint Genome Institute"/>
            <person name="Ahrendt S."/>
            <person name="Riley R."/>
            <person name="Andreopoulos W."/>
            <person name="Labutti K."/>
            <person name="Pangilinan J."/>
            <person name="Ruiz-Duenas F.J."/>
            <person name="Barrasa J.M."/>
            <person name="Sanchez-Garcia M."/>
            <person name="Camarero S."/>
            <person name="Miyauchi S."/>
            <person name="Serrano A."/>
            <person name="Linde D."/>
            <person name="Babiker R."/>
            <person name="Drula E."/>
            <person name="Ayuso-Fernandez I."/>
            <person name="Pacheco R."/>
            <person name="Padilla G."/>
            <person name="Ferreira P."/>
            <person name="Barriuso J."/>
            <person name="Kellner H."/>
            <person name="Castanera R."/>
            <person name="Alfaro M."/>
            <person name="Ramirez L."/>
            <person name="Pisabarro A.G."/>
            <person name="Kuo A."/>
            <person name="Tritt A."/>
            <person name="Lipzen A."/>
            <person name="He G."/>
            <person name="Yan M."/>
            <person name="Ng V."/>
            <person name="Cullen D."/>
            <person name="Martin F."/>
            <person name="Rosso M.-N."/>
            <person name="Henrissat B."/>
            <person name="Hibbett D."/>
            <person name="Martinez A.T."/>
            <person name="Grigoriev I.V."/>
        </authorList>
    </citation>
    <scope>NUCLEOTIDE SEQUENCE</scope>
    <source>
        <strain evidence="1">AH 40177</strain>
    </source>
</reference>